<evidence type="ECO:0000313" key="3">
    <source>
        <dbReference type="Proteomes" id="UP000583800"/>
    </source>
</evidence>
<sequence length="324" mass="35096">MGLVEQVELRFDPASRAARTHTNLSALRQDGTGLWVAGDETATVEHLAWTGDHYGAQRTFRLADYVPLPAGPDDEADIEGLARADGHLWAVGSHSLKRRRVKSKDPAKAARRLATVIREENRFVLVRLPLDPVTNEPRAGSILSGADNIAAHLRDDAHLAPFLALPGKDNGLDVEGIAVRDERVYLGLRGPVLRGWAMVLEVRPVEAGGGRLRLPEPPRKHFLDLGGLGVRDLCPYGDDLLLLTGPSMDLDGPVRVMRWRIRQSGEVVPSDELETLAELPYGVGCDHPEGLAVLADGRLMVVYDSPSPARITPAGGVLADVFAL</sequence>
<dbReference type="Pfam" id="PF12275">
    <property type="entry name" value="DUF3616"/>
    <property type="match status" value="1"/>
</dbReference>
<dbReference type="EMBL" id="JACHJB010000002">
    <property type="protein sequence ID" value="MBB6349601.1"/>
    <property type="molecule type" value="Genomic_DNA"/>
</dbReference>
<gene>
    <name evidence="2" type="ORF">FHU36_006146</name>
</gene>
<protein>
    <recommendedName>
        <fullName evidence="1">DUF3616 domain-containing protein</fullName>
    </recommendedName>
</protein>
<dbReference type="SUPFAM" id="SSF63829">
    <property type="entry name" value="Calcium-dependent phosphotriesterase"/>
    <property type="match status" value="1"/>
</dbReference>
<keyword evidence="3" id="KW-1185">Reference proteome</keyword>
<evidence type="ECO:0000259" key="1">
    <source>
        <dbReference type="Pfam" id="PF12275"/>
    </source>
</evidence>
<accession>A0A7X0C9I5</accession>
<comment type="caution">
    <text evidence="2">The sequence shown here is derived from an EMBL/GenBank/DDBJ whole genome shotgun (WGS) entry which is preliminary data.</text>
</comment>
<name>A0A7X0C9I5_9ACTN</name>
<reference evidence="2 3" key="1">
    <citation type="submission" date="2020-08" db="EMBL/GenBank/DDBJ databases">
        <title>Sequencing the genomes of 1000 actinobacteria strains.</title>
        <authorList>
            <person name="Klenk H.-P."/>
        </authorList>
    </citation>
    <scope>NUCLEOTIDE SEQUENCE [LARGE SCALE GENOMIC DNA]</scope>
    <source>
        <strain evidence="2 3">DSM 45913</strain>
    </source>
</reference>
<evidence type="ECO:0000313" key="2">
    <source>
        <dbReference type="EMBL" id="MBB6349601.1"/>
    </source>
</evidence>
<dbReference type="AlphaFoldDB" id="A0A7X0C9I5"/>
<dbReference type="InterPro" id="IPR022060">
    <property type="entry name" value="DUF3616"/>
</dbReference>
<proteinExistence type="predicted"/>
<organism evidence="2 3">
    <name type="scientific">Nonomuraea muscovyensis</name>
    <dbReference type="NCBI Taxonomy" id="1124761"/>
    <lineage>
        <taxon>Bacteria</taxon>
        <taxon>Bacillati</taxon>
        <taxon>Actinomycetota</taxon>
        <taxon>Actinomycetes</taxon>
        <taxon>Streptosporangiales</taxon>
        <taxon>Streptosporangiaceae</taxon>
        <taxon>Nonomuraea</taxon>
    </lineage>
</organism>
<feature type="domain" description="DUF3616" evidence="1">
    <location>
        <begin position="23"/>
        <end position="320"/>
    </location>
</feature>
<dbReference type="RefSeq" id="WP_185087146.1">
    <property type="nucleotide sequence ID" value="NZ_JACHJB010000002.1"/>
</dbReference>
<dbReference type="Proteomes" id="UP000583800">
    <property type="component" value="Unassembled WGS sequence"/>
</dbReference>